<sequence length="682" mass="70402">MKYGAPITAVSSPTGICAGAMTVRPTVSETTTSSAPSSALTGTTRTCRRPTSARAACGATSPTKPITPTAATAPAVSTTARLSSASRVAPRRTPSSRGVSPSSPIRSRSRRITASTGSATASATSTGTSSGNVRPYVDPPSQASAFVALYGSVSTISRLTNAPPPAWTPIPISTSRFCSSPRRAARPKTSAAAAAAPASAEPPISQKLASGTTVRTATAPTPAPLTTPRTPGSANGLRDTAWTTAPATASAAPASRAAATRGTRVSSTYVVNCPDRPASQFTTSPRSSVASPSSVAATTAPSSPTAETTTVRTNARRLRSRANAVEPPSVPRSRDRYARKTRTSAPKQVVTIPVGTSAPACAPNTARSSTSAPSTTSTPASADAGMNARWRTSPGTHVPSSRTTAGAQSPTKPTGPATVTATAASTTARTTARLRVSRGLTPTTAAPSSPSARMSRRRPISSSPAKASRASGASRSMDCIPVWASDPLPQAKSPVVCWERRIIMDEYGLRRQVGSAEVWEAQLEHLIAIAELPMVTLQVLPLSAGAHHLMNGSLTLLWQEDGSGVAYVEGNQCSELLEDPEDVTRARLAYDRARDRALPPPASIAFIRGVLKEFRIMKRTPGLSTATWRKSSYSDGGDNNCIEVADGYPGVIPVRDSKTPTGPALLIATPAWTAFVEFAAEG</sequence>
<feature type="domain" description="DUF397" evidence="2">
    <location>
        <begin position="626"/>
        <end position="678"/>
    </location>
</feature>
<evidence type="ECO:0000256" key="1">
    <source>
        <dbReference type="SAM" id="MobiDB-lite"/>
    </source>
</evidence>
<feature type="compositionally biased region" description="Polar residues" evidence="1">
    <location>
        <begin position="393"/>
        <end position="409"/>
    </location>
</feature>
<feature type="compositionally biased region" description="Low complexity" evidence="1">
    <location>
        <begin position="179"/>
        <end position="205"/>
    </location>
</feature>
<feature type="domain" description="DUF5753" evidence="3">
    <location>
        <begin position="501"/>
        <end position="608"/>
    </location>
</feature>
<evidence type="ECO:0000259" key="2">
    <source>
        <dbReference type="Pfam" id="PF04149"/>
    </source>
</evidence>
<feature type="compositionally biased region" description="Low complexity" evidence="1">
    <location>
        <begin position="27"/>
        <end position="44"/>
    </location>
</feature>
<feature type="region of interest" description="Disordered" evidence="1">
    <location>
        <begin position="171"/>
        <end position="239"/>
    </location>
</feature>
<organism evidence="4">
    <name type="scientific">Streptomyces tsusimaensis</name>
    <dbReference type="NCBI Taxonomy" id="285482"/>
    <lineage>
        <taxon>Bacteria</taxon>
        <taxon>Bacillati</taxon>
        <taxon>Actinomycetota</taxon>
        <taxon>Actinomycetes</taxon>
        <taxon>Kitasatosporales</taxon>
        <taxon>Streptomycetaceae</taxon>
        <taxon>Streptomyces</taxon>
    </lineage>
</organism>
<dbReference type="EMBL" id="DQ174261">
    <property type="protein sequence ID" value="ABA59545.1"/>
    <property type="molecule type" value="Genomic_DNA"/>
</dbReference>
<dbReference type="Pfam" id="PF04149">
    <property type="entry name" value="DUF397"/>
    <property type="match status" value="1"/>
</dbReference>
<feature type="compositionally biased region" description="Low complexity" evidence="1">
    <location>
        <begin position="460"/>
        <end position="473"/>
    </location>
</feature>
<evidence type="ECO:0000259" key="3">
    <source>
        <dbReference type="Pfam" id="PF19054"/>
    </source>
</evidence>
<accession>Q1PSF6</accession>
<dbReference type="AlphaFoldDB" id="Q1PSF6"/>
<feature type="compositionally biased region" description="Low complexity" evidence="1">
    <location>
        <begin position="362"/>
        <end position="384"/>
    </location>
</feature>
<feature type="compositionally biased region" description="Low complexity" evidence="1">
    <location>
        <begin position="282"/>
        <end position="311"/>
    </location>
</feature>
<feature type="compositionally biased region" description="Low complexity" evidence="1">
    <location>
        <begin position="59"/>
        <end position="80"/>
    </location>
</feature>
<feature type="compositionally biased region" description="Low complexity" evidence="1">
    <location>
        <begin position="91"/>
        <end position="131"/>
    </location>
</feature>
<evidence type="ECO:0000313" key="4">
    <source>
        <dbReference type="EMBL" id="ABA59545.1"/>
    </source>
</evidence>
<reference evidence="4" key="1">
    <citation type="journal article" date="2006" name="ChemBioChem">
        <title>Deciphering the biosynthetic codes for the potent anti-SARS-CoV cyclodepsipeptide valinomycin in Streptomyces tsusimaensis ATCC 15141.</title>
        <authorList>
            <person name="Cheng Y.Q."/>
        </authorList>
    </citation>
    <scope>NUCLEOTIDE SEQUENCE</scope>
    <source>
        <strain evidence="4">ATCC 15141</strain>
    </source>
</reference>
<feature type="region of interest" description="Disordered" evidence="1">
    <location>
        <begin position="246"/>
        <end position="265"/>
    </location>
</feature>
<feature type="compositionally biased region" description="Low complexity" evidence="1">
    <location>
        <begin position="212"/>
        <end position="231"/>
    </location>
</feature>
<protein>
    <submittedName>
        <fullName evidence="4">Putative conserved protein</fullName>
    </submittedName>
</protein>
<feature type="compositionally biased region" description="Low complexity" evidence="1">
    <location>
        <begin position="410"/>
        <end position="431"/>
    </location>
</feature>
<name>Q1PSF6_9ACTN</name>
<proteinExistence type="predicted"/>
<dbReference type="InterPro" id="IPR007278">
    <property type="entry name" value="DUF397"/>
</dbReference>
<feature type="region of interest" description="Disordered" evidence="1">
    <location>
        <begin position="27"/>
        <end position="136"/>
    </location>
</feature>
<feature type="region of interest" description="Disordered" evidence="1">
    <location>
        <begin position="271"/>
        <end position="473"/>
    </location>
</feature>
<dbReference type="InterPro" id="IPR043917">
    <property type="entry name" value="DUF5753"/>
</dbReference>
<dbReference type="Pfam" id="PF19054">
    <property type="entry name" value="DUF5753"/>
    <property type="match status" value="1"/>
</dbReference>